<name>A0A3D9IW97_9BACL</name>
<protein>
    <submittedName>
        <fullName evidence="1">Uncharacterized protein</fullName>
    </submittedName>
</protein>
<evidence type="ECO:0000313" key="2">
    <source>
        <dbReference type="Proteomes" id="UP000256869"/>
    </source>
</evidence>
<proteinExistence type="predicted"/>
<dbReference type="AlphaFoldDB" id="A0A3D9IW97"/>
<comment type="caution">
    <text evidence="1">The sequence shown here is derived from an EMBL/GenBank/DDBJ whole genome shotgun (WGS) entry which is preliminary data.</text>
</comment>
<dbReference type="EMBL" id="QRDY01000001">
    <property type="protein sequence ID" value="RED65975.1"/>
    <property type="molecule type" value="Genomic_DNA"/>
</dbReference>
<reference evidence="1 2" key="1">
    <citation type="submission" date="2018-07" db="EMBL/GenBank/DDBJ databases">
        <title>Genomic Encyclopedia of Type Strains, Phase III (KMG-III): the genomes of soil and plant-associated and newly described type strains.</title>
        <authorList>
            <person name="Whitman W."/>
        </authorList>
    </citation>
    <scope>NUCLEOTIDE SEQUENCE [LARGE SCALE GENOMIC DNA]</scope>
    <source>
        <strain evidence="1 2">CECT 8236</strain>
    </source>
</reference>
<sequence length="51" mass="6434">MHYHHHILEEQVREQSRAIRFIDRNGWKWNSRRRRSDLMVRISNFLLLNAF</sequence>
<dbReference type="Proteomes" id="UP000256869">
    <property type="component" value="Unassembled WGS sequence"/>
</dbReference>
<keyword evidence="2" id="KW-1185">Reference proteome</keyword>
<accession>A0A3D9IW97</accession>
<evidence type="ECO:0000313" key="1">
    <source>
        <dbReference type="EMBL" id="RED65975.1"/>
    </source>
</evidence>
<organism evidence="1 2">
    <name type="scientific">Cohnella lupini</name>
    <dbReference type="NCBI Taxonomy" id="1294267"/>
    <lineage>
        <taxon>Bacteria</taxon>
        <taxon>Bacillati</taxon>
        <taxon>Bacillota</taxon>
        <taxon>Bacilli</taxon>
        <taxon>Bacillales</taxon>
        <taxon>Paenibacillaceae</taxon>
        <taxon>Cohnella</taxon>
    </lineage>
</organism>
<gene>
    <name evidence="1" type="ORF">DFP95_101473</name>
</gene>